<gene>
    <name evidence="1" type="ORF">BV25DRAFT_642312</name>
</gene>
<reference evidence="1" key="1">
    <citation type="submission" date="2021-03" db="EMBL/GenBank/DDBJ databases">
        <authorList>
            <consortium name="DOE Joint Genome Institute"/>
            <person name="Ahrendt S."/>
            <person name="Looney B.P."/>
            <person name="Miyauchi S."/>
            <person name="Morin E."/>
            <person name="Drula E."/>
            <person name="Courty P.E."/>
            <person name="Chicoki N."/>
            <person name="Fauchery L."/>
            <person name="Kohler A."/>
            <person name="Kuo A."/>
            <person name="Labutti K."/>
            <person name="Pangilinan J."/>
            <person name="Lipzen A."/>
            <person name="Riley R."/>
            <person name="Andreopoulos W."/>
            <person name="He G."/>
            <person name="Johnson J."/>
            <person name="Barry K.W."/>
            <person name="Grigoriev I.V."/>
            <person name="Nagy L."/>
            <person name="Hibbett D."/>
            <person name="Henrissat B."/>
            <person name="Matheny P.B."/>
            <person name="Labbe J."/>
            <person name="Martin F."/>
        </authorList>
    </citation>
    <scope>NUCLEOTIDE SEQUENCE</scope>
    <source>
        <strain evidence="1">HHB10654</strain>
    </source>
</reference>
<dbReference type="EMBL" id="MU277207">
    <property type="protein sequence ID" value="KAI0062533.1"/>
    <property type="molecule type" value="Genomic_DNA"/>
</dbReference>
<reference evidence="1" key="2">
    <citation type="journal article" date="2022" name="New Phytol.">
        <title>Evolutionary transition to the ectomycorrhizal habit in the genomes of a hyperdiverse lineage of mushroom-forming fungi.</title>
        <authorList>
            <person name="Looney B."/>
            <person name="Miyauchi S."/>
            <person name="Morin E."/>
            <person name="Drula E."/>
            <person name="Courty P.E."/>
            <person name="Kohler A."/>
            <person name="Kuo A."/>
            <person name="LaButti K."/>
            <person name="Pangilinan J."/>
            <person name="Lipzen A."/>
            <person name="Riley R."/>
            <person name="Andreopoulos W."/>
            <person name="He G."/>
            <person name="Johnson J."/>
            <person name="Nolan M."/>
            <person name="Tritt A."/>
            <person name="Barry K.W."/>
            <person name="Grigoriev I.V."/>
            <person name="Nagy L.G."/>
            <person name="Hibbett D."/>
            <person name="Henrissat B."/>
            <person name="Matheny P.B."/>
            <person name="Labbe J."/>
            <person name="Martin F.M."/>
        </authorList>
    </citation>
    <scope>NUCLEOTIDE SEQUENCE</scope>
    <source>
        <strain evidence="1">HHB10654</strain>
    </source>
</reference>
<comment type="caution">
    <text evidence="1">The sequence shown here is derived from an EMBL/GenBank/DDBJ whole genome shotgun (WGS) entry which is preliminary data.</text>
</comment>
<protein>
    <submittedName>
        <fullName evidence="1">Uncharacterized protein</fullName>
    </submittedName>
</protein>
<organism evidence="1 2">
    <name type="scientific">Artomyces pyxidatus</name>
    <dbReference type="NCBI Taxonomy" id="48021"/>
    <lineage>
        <taxon>Eukaryota</taxon>
        <taxon>Fungi</taxon>
        <taxon>Dikarya</taxon>
        <taxon>Basidiomycota</taxon>
        <taxon>Agaricomycotina</taxon>
        <taxon>Agaricomycetes</taxon>
        <taxon>Russulales</taxon>
        <taxon>Auriscalpiaceae</taxon>
        <taxon>Artomyces</taxon>
    </lineage>
</organism>
<evidence type="ECO:0000313" key="2">
    <source>
        <dbReference type="Proteomes" id="UP000814140"/>
    </source>
</evidence>
<accession>A0ACB8T182</accession>
<proteinExistence type="predicted"/>
<keyword evidence="2" id="KW-1185">Reference proteome</keyword>
<dbReference type="Proteomes" id="UP000814140">
    <property type="component" value="Unassembled WGS sequence"/>
</dbReference>
<sequence>MQRYLSRISLSEVSPLRHLWSLLLSSVISLFPLLLATFSTTISHRIYHYAFPTMPSVIEHFADLDSSDEHHSSEGSEPTGTATTTSDYSRLSPIDSTPPSSAPSRRPSGTEYDISLALPSQRHLLASSAAAHTLEANESDLIAAAILSQPSIAASAFALPPAPIHALATALNLHHLQPGNTPAEPYSPLSSHLMYPISPASTTPEASSPGYYPSPSTTESSASFVAPLVGGWSPGDGADYLDVDVPGLDTFVPHVAVPPAAAGSKLEAQMMALQRQVQQQQHALQSTQKQRVHLMGPGVPPTSPPPPLQLADRQNAVNLEPGYDILRVEEQLRAMDAAERGAARLRQLSGQSSMTDGSGAGYPSSSSSGSLYVPPSRAVRPSKKRGRSLVGQSGDGGKRRRI</sequence>
<name>A0ACB8T182_9AGAM</name>
<evidence type="ECO:0000313" key="1">
    <source>
        <dbReference type="EMBL" id="KAI0062533.1"/>
    </source>
</evidence>